<keyword evidence="5" id="KW-1185">Reference proteome</keyword>
<protein>
    <recommendedName>
        <fullName evidence="6">Cyanophycin synthase (L-aspartate-adding)</fullName>
    </recommendedName>
</protein>
<dbReference type="InterPro" id="IPR013221">
    <property type="entry name" value="Mur_ligase_cen"/>
</dbReference>
<evidence type="ECO:0000259" key="3">
    <source>
        <dbReference type="Pfam" id="PF08245"/>
    </source>
</evidence>
<reference evidence="4 5" key="1">
    <citation type="submission" date="2021-06" db="EMBL/GenBank/DDBJ databases">
        <authorList>
            <person name="Sun Q."/>
            <person name="Li D."/>
        </authorList>
    </citation>
    <scope>NUCLEOTIDE SEQUENCE [LARGE SCALE GENOMIC DNA]</scope>
    <source>
        <strain evidence="4 5">MSJ-11</strain>
    </source>
</reference>
<comment type="pathway">
    <text evidence="1">Cell wall biogenesis; peptidoglycan biosynthesis.</text>
</comment>
<evidence type="ECO:0008006" key="6">
    <source>
        <dbReference type="Google" id="ProtNLM"/>
    </source>
</evidence>
<dbReference type="EMBL" id="JAHLQF010000004">
    <property type="protein sequence ID" value="MBU5486192.1"/>
    <property type="molecule type" value="Genomic_DNA"/>
</dbReference>
<sequence>MKIKVKSTNKVDLNEFMKKYLGVYKYIGYDEKIIEIEEEEEGYIIWATYKRENLCRYIIYNIMDENSSVKKVGDKIKKLFQDKFTFTIIDLAKDEGIPTIELSEGLYQLGYGRRSIIISDEYQSYENDPMVIRSKNRDTLYGLLRYNNLPRVEMKKLYNLIEEDIMDIQYPINICNYSKDYNIDINCKNTEELMTVVNNIINSYGYALAYNGDISYRVISYKGRNNKVFKINTNGEYERVNEGLGLRELINSIYKIFRIEFMYIDFYEDEKNNALKVRDLGCVFNIKDELTNIKNDIIKFFLQNIKNEVGAIPIISITGSNGKTTTARLIYNIFKRLGYVTGLASTEGIFIGNEKIRDGDTTGFLSAREILTNEKVEIAVLETARGGIGRNGLGYEGGNIGIITSISEDHVGMEGTEDMDKLINTKSVIIKELEMGGKAILKAQQELSHLFSCRNDIGICLYDLEKNPLIEEHIKEGREAFYVRDDYIIHCKNGIESKIINVRKIPFTYYGKSKSNILNIISSLAATYYIHGNIEKIIDIIGNLECDLYLNPGRQNIINMNKYKIILDYGHNGEAFEEVFNLAKEFNPNRITSIIAAPGDRMDRYIKELGEISAKYSDHIIIREQFDLRGRKKGESASLIKEGVISKGFDINSLEIIYKEEDAIIYAMDRAIEGEIIILFTQCLDLIIETINNHEQNKVPLLS</sequence>
<evidence type="ECO:0000313" key="4">
    <source>
        <dbReference type="EMBL" id="MBU5486192.1"/>
    </source>
</evidence>
<comment type="caution">
    <text evidence="4">The sequence shown here is derived from an EMBL/GenBank/DDBJ whole genome shotgun (WGS) entry which is preliminary data.</text>
</comment>
<dbReference type="Proteomes" id="UP000726170">
    <property type="component" value="Unassembled WGS sequence"/>
</dbReference>
<dbReference type="PANTHER" id="PTHR23135:SF18">
    <property type="entry name" value="CYANOPHYCIN SYNTHETASE"/>
    <property type="match status" value="1"/>
</dbReference>
<organism evidence="4 5">
    <name type="scientific">Clostridium mobile</name>
    <dbReference type="NCBI Taxonomy" id="2841512"/>
    <lineage>
        <taxon>Bacteria</taxon>
        <taxon>Bacillati</taxon>
        <taxon>Bacillota</taxon>
        <taxon>Clostridia</taxon>
        <taxon>Eubacteriales</taxon>
        <taxon>Clostridiaceae</taxon>
        <taxon>Clostridium</taxon>
    </lineage>
</organism>
<name>A0ABS6EM40_9CLOT</name>
<proteinExistence type="predicted"/>
<dbReference type="PANTHER" id="PTHR23135">
    <property type="entry name" value="MUR LIGASE FAMILY MEMBER"/>
    <property type="match status" value="1"/>
</dbReference>
<evidence type="ECO:0000259" key="2">
    <source>
        <dbReference type="Pfam" id="PF02875"/>
    </source>
</evidence>
<dbReference type="Pfam" id="PF08245">
    <property type="entry name" value="Mur_ligase_M"/>
    <property type="match status" value="1"/>
</dbReference>
<dbReference type="InterPro" id="IPR004101">
    <property type="entry name" value="Mur_ligase_C"/>
</dbReference>
<evidence type="ECO:0000256" key="1">
    <source>
        <dbReference type="ARBA" id="ARBA00004752"/>
    </source>
</evidence>
<feature type="domain" description="Mur ligase central" evidence="3">
    <location>
        <begin position="317"/>
        <end position="468"/>
    </location>
</feature>
<evidence type="ECO:0000313" key="5">
    <source>
        <dbReference type="Proteomes" id="UP000726170"/>
    </source>
</evidence>
<dbReference type="RefSeq" id="WP_216440773.1">
    <property type="nucleotide sequence ID" value="NZ_JAHLQF010000004.1"/>
</dbReference>
<accession>A0ABS6EM40</accession>
<feature type="domain" description="Mur ligase C-terminal" evidence="2">
    <location>
        <begin position="553"/>
        <end position="680"/>
    </location>
</feature>
<gene>
    <name evidence="4" type="ORF">KQI86_17885</name>
</gene>
<dbReference type="Pfam" id="PF02875">
    <property type="entry name" value="Mur_ligase_C"/>
    <property type="match status" value="1"/>
</dbReference>